<dbReference type="EMBL" id="HAEF01019373">
    <property type="protein sequence ID" value="SBR60532.1"/>
    <property type="molecule type" value="Transcribed_RNA"/>
</dbReference>
<gene>
    <name evidence="1" type="primary">CTCF</name>
</gene>
<proteinExistence type="predicted"/>
<accession>A0A1A8MV60</accession>
<name>A0A1A8MV60_9TELE</name>
<dbReference type="AlphaFoldDB" id="A0A1A8MV60"/>
<evidence type="ECO:0000313" key="1">
    <source>
        <dbReference type="EMBL" id="SBR60532.1"/>
    </source>
</evidence>
<reference evidence="1" key="2">
    <citation type="submission" date="2016-06" db="EMBL/GenBank/DDBJ databases">
        <title>The genome of a short-lived fish provides insights into sex chromosome evolution and the genetic control of aging.</title>
        <authorList>
            <person name="Reichwald K."/>
            <person name="Felder M."/>
            <person name="Petzold A."/>
            <person name="Koch P."/>
            <person name="Groth M."/>
            <person name="Platzer M."/>
        </authorList>
    </citation>
    <scope>NUCLEOTIDE SEQUENCE</scope>
    <source>
        <tissue evidence="1">Brain</tissue>
    </source>
</reference>
<feature type="non-terminal residue" evidence="1">
    <location>
        <position position="1"/>
    </location>
</feature>
<sequence>THTHTHLLNYLLVKHILPHNLTVRIVEHTESEIVFLSLWDLHYRGHRLGGFLSLRESLVKSVGDGLVFRGCVFPPESFSFSTCYVDVCPF</sequence>
<organism evidence="1">
    <name type="scientific">Nothobranchius pienaari</name>
    <dbReference type="NCBI Taxonomy" id="704102"/>
    <lineage>
        <taxon>Eukaryota</taxon>
        <taxon>Metazoa</taxon>
        <taxon>Chordata</taxon>
        <taxon>Craniata</taxon>
        <taxon>Vertebrata</taxon>
        <taxon>Euteleostomi</taxon>
        <taxon>Actinopterygii</taxon>
        <taxon>Neopterygii</taxon>
        <taxon>Teleostei</taxon>
        <taxon>Neoteleostei</taxon>
        <taxon>Acanthomorphata</taxon>
        <taxon>Ovalentaria</taxon>
        <taxon>Atherinomorphae</taxon>
        <taxon>Cyprinodontiformes</taxon>
        <taxon>Nothobranchiidae</taxon>
        <taxon>Nothobranchius</taxon>
    </lineage>
</organism>
<protein>
    <submittedName>
        <fullName evidence="1">CCCTC-binding factor (Zinc finger protein)</fullName>
    </submittedName>
</protein>
<reference evidence="1" key="1">
    <citation type="submission" date="2016-05" db="EMBL/GenBank/DDBJ databases">
        <authorList>
            <person name="Lavstsen T."/>
            <person name="Jespersen J.S."/>
        </authorList>
    </citation>
    <scope>NUCLEOTIDE SEQUENCE</scope>
    <source>
        <tissue evidence="1">Brain</tissue>
    </source>
</reference>